<feature type="repeat" description="TPR" evidence="1">
    <location>
        <begin position="10"/>
        <end position="43"/>
    </location>
</feature>
<organism evidence="3 4">
    <name type="scientific">Luteitalea pratensis</name>
    <dbReference type="NCBI Taxonomy" id="1855912"/>
    <lineage>
        <taxon>Bacteria</taxon>
        <taxon>Pseudomonadati</taxon>
        <taxon>Acidobacteriota</taxon>
        <taxon>Vicinamibacteria</taxon>
        <taxon>Vicinamibacterales</taxon>
        <taxon>Vicinamibacteraceae</taxon>
        <taxon>Luteitalea</taxon>
    </lineage>
</organism>
<evidence type="ECO:0000313" key="3">
    <source>
        <dbReference type="EMBL" id="AMY08120.1"/>
    </source>
</evidence>
<protein>
    <submittedName>
        <fullName evidence="3">Putative S-adenosylmethionine-dependent methyltransferase</fullName>
        <ecNumber evidence="3">2.1.1.-</ecNumber>
    </submittedName>
</protein>
<dbReference type="Gene3D" id="1.25.40.10">
    <property type="entry name" value="Tetratricopeptide repeat domain"/>
    <property type="match status" value="1"/>
</dbReference>
<dbReference type="AlphaFoldDB" id="A0A143PIP3"/>
<gene>
    <name evidence="3" type="ORF">LuPra_01308</name>
</gene>
<keyword evidence="3" id="KW-0489">Methyltransferase</keyword>
<feature type="repeat" description="TPR" evidence="1">
    <location>
        <begin position="112"/>
        <end position="145"/>
    </location>
</feature>
<keyword evidence="1" id="KW-0802">TPR repeat</keyword>
<dbReference type="SMART" id="SM00028">
    <property type="entry name" value="TPR"/>
    <property type="match status" value="6"/>
</dbReference>
<proteinExistence type="predicted"/>
<evidence type="ECO:0000256" key="1">
    <source>
        <dbReference type="PROSITE-ProRule" id="PRU00339"/>
    </source>
</evidence>
<feature type="repeat" description="TPR" evidence="1">
    <location>
        <begin position="78"/>
        <end position="111"/>
    </location>
</feature>
<dbReference type="GO" id="GO:0032259">
    <property type="term" value="P:methylation"/>
    <property type="evidence" value="ECO:0007669"/>
    <property type="project" value="UniProtKB-KW"/>
</dbReference>
<dbReference type="EMBL" id="CP015136">
    <property type="protein sequence ID" value="AMY08120.1"/>
    <property type="molecule type" value="Genomic_DNA"/>
</dbReference>
<dbReference type="Proteomes" id="UP000076079">
    <property type="component" value="Chromosome"/>
</dbReference>
<dbReference type="Pfam" id="PF08241">
    <property type="entry name" value="Methyltransf_11"/>
    <property type="match status" value="1"/>
</dbReference>
<dbReference type="InterPro" id="IPR029063">
    <property type="entry name" value="SAM-dependent_MTases_sf"/>
</dbReference>
<dbReference type="PANTHER" id="PTHR44809:SF1">
    <property type="entry name" value="PROTEIN O-MANNOSYL-TRANSFERASE TMTC1"/>
    <property type="match status" value="1"/>
</dbReference>
<reference evidence="4" key="2">
    <citation type="submission" date="2016-04" db="EMBL/GenBank/DDBJ databases">
        <title>First Complete Genome Sequence of a Subdivision 6 Acidobacterium.</title>
        <authorList>
            <person name="Huang S."/>
            <person name="Vieira S."/>
            <person name="Bunk B."/>
            <person name="Riedel T."/>
            <person name="Sproeer C."/>
            <person name="Overmann J."/>
        </authorList>
    </citation>
    <scope>NUCLEOTIDE SEQUENCE [LARGE SCALE GENOMIC DNA]</scope>
    <source>
        <strain evidence="4">DSM 100886 HEG_-6_39</strain>
    </source>
</reference>
<dbReference type="InterPro" id="IPR013216">
    <property type="entry name" value="Methyltransf_11"/>
</dbReference>
<dbReference type="STRING" id="1855912.LuPra_01308"/>
<dbReference type="PATRIC" id="fig|1813736.3.peg.1355"/>
<keyword evidence="4" id="KW-1185">Reference proteome</keyword>
<dbReference type="Gene3D" id="3.40.50.150">
    <property type="entry name" value="Vaccinia Virus protein VP39"/>
    <property type="match status" value="1"/>
</dbReference>
<feature type="repeat" description="TPR" evidence="1">
    <location>
        <begin position="146"/>
        <end position="179"/>
    </location>
</feature>
<dbReference type="Pfam" id="PF13432">
    <property type="entry name" value="TPR_16"/>
    <property type="match status" value="2"/>
</dbReference>
<dbReference type="GO" id="GO:0008757">
    <property type="term" value="F:S-adenosylmethionine-dependent methyltransferase activity"/>
    <property type="evidence" value="ECO:0007669"/>
    <property type="project" value="InterPro"/>
</dbReference>
<dbReference type="PROSITE" id="PS50005">
    <property type="entry name" value="TPR"/>
    <property type="match status" value="4"/>
</dbReference>
<dbReference type="InterPro" id="IPR011990">
    <property type="entry name" value="TPR-like_helical_dom_sf"/>
</dbReference>
<dbReference type="CDD" id="cd02440">
    <property type="entry name" value="AdoMet_MTases"/>
    <property type="match status" value="1"/>
</dbReference>
<feature type="domain" description="Methyltransferase type 11" evidence="2">
    <location>
        <begin position="281"/>
        <end position="373"/>
    </location>
</feature>
<dbReference type="SUPFAM" id="SSF48452">
    <property type="entry name" value="TPR-like"/>
    <property type="match status" value="1"/>
</dbReference>
<dbReference type="InterPro" id="IPR019734">
    <property type="entry name" value="TPR_rpt"/>
</dbReference>
<dbReference type="InterPro" id="IPR052943">
    <property type="entry name" value="TMTC_O-mannosyl-trnsfr"/>
</dbReference>
<sequence length="442" mass="47590">MAEERIEVSIEEAARIGIAFLQRGQVRDAEVLFTKLLSIAPRQPDALHYSGIVAHKLGRTEEGIARVRESLDLAPEQADWHSNLGILLENGGDGEGAIEAFSRAIALDPSHANAHNNLGVLQRLFGRPAEAEASYRAAIEINPKHADAYRNLALVLEQTGRSHDALNAYYRAVTIEPGHSATRRLLAVAYNTIGDRERAVEFCEEWVKAEPNDPLARHTLAACSQRDVPARASDQFVVASFDTFAATFEAKLTRLEYKAPSLVVASLAETGTPADKQLDILDAGCGTGWCGPLLAPYARRLSGVDLSAGMLEHARAKGVYDELSHAELVGYLQGQSGAFDIIVSADTLVYFGSLEPFAAAASAALRPGGWVIFTVEESKPATDTFHLEVHGRYNHAATYVEAVLGAAGLTPHIDRAVLRNESGLPVAGLVVRARKAMGDDRG</sequence>
<accession>A0A143PIP3</accession>
<dbReference type="PANTHER" id="PTHR44809">
    <property type="match status" value="1"/>
</dbReference>
<dbReference type="EC" id="2.1.1.-" evidence="3"/>
<keyword evidence="3" id="KW-0808">Transferase</keyword>
<dbReference type="Pfam" id="PF14559">
    <property type="entry name" value="TPR_19"/>
    <property type="match status" value="1"/>
</dbReference>
<name>A0A143PIP3_LUTPR</name>
<evidence type="ECO:0000313" key="4">
    <source>
        <dbReference type="Proteomes" id="UP000076079"/>
    </source>
</evidence>
<dbReference type="SUPFAM" id="SSF53335">
    <property type="entry name" value="S-adenosyl-L-methionine-dependent methyltransferases"/>
    <property type="match status" value="1"/>
</dbReference>
<dbReference type="KEGG" id="abac:LuPra_01308"/>
<evidence type="ECO:0000259" key="2">
    <source>
        <dbReference type="Pfam" id="PF08241"/>
    </source>
</evidence>
<reference evidence="3 4" key="1">
    <citation type="journal article" date="2016" name="Genome Announc.">
        <title>First Complete Genome Sequence of a Subdivision 6 Acidobacterium Strain.</title>
        <authorList>
            <person name="Huang S."/>
            <person name="Vieira S."/>
            <person name="Bunk B."/>
            <person name="Riedel T."/>
            <person name="Sproer C."/>
            <person name="Overmann J."/>
        </authorList>
    </citation>
    <scope>NUCLEOTIDE SEQUENCE [LARGE SCALE GENOMIC DNA]</scope>
    <source>
        <strain evidence="4">DSM 100886 HEG_-6_39</strain>
    </source>
</reference>